<accession>X5DR38</accession>
<keyword evidence="4" id="KW-1185">Reference proteome</keyword>
<feature type="region of interest" description="Disordered" evidence="1">
    <location>
        <begin position="1"/>
        <end position="20"/>
    </location>
</feature>
<feature type="transmembrane region" description="Helical" evidence="2">
    <location>
        <begin position="46"/>
        <end position="66"/>
    </location>
</feature>
<keyword evidence="2" id="KW-1133">Transmembrane helix</keyword>
<evidence type="ECO:0000256" key="1">
    <source>
        <dbReference type="SAM" id="MobiDB-lite"/>
    </source>
</evidence>
<feature type="transmembrane region" description="Helical" evidence="2">
    <location>
        <begin position="78"/>
        <end position="96"/>
    </location>
</feature>
<dbReference type="KEGG" id="cgy:CGLY_06420"/>
<dbReference type="RefSeq" id="WP_038547563.1">
    <property type="nucleotide sequence ID" value="NZ_CP006842.1"/>
</dbReference>
<dbReference type="AlphaFoldDB" id="X5DR38"/>
<dbReference type="EMBL" id="CP006842">
    <property type="protein sequence ID" value="AHW63729.1"/>
    <property type="molecule type" value="Genomic_DNA"/>
</dbReference>
<evidence type="ECO:0000313" key="4">
    <source>
        <dbReference type="Proteomes" id="UP000023703"/>
    </source>
</evidence>
<protein>
    <submittedName>
        <fullName evidence="3">Putative membrane protein</fullName>
    </submittedName>
</protein>
<proteinExistence type="predicted"/>
<name>X5DR38_9CORY</name>
<sequence length="110" mass="11633">MTTNQPPQPGRPSAAQQAIQQNHTGIGTPANYHAPLANPARTIDGFTAWTTVSALIFAICGLLTFIALDEVRYTEDLAFSIIFAIFSGAGFIGMILSRIGAAIRKAGTAR</sequence>
<keyword evidence="2" id="KW-0472">Membrane</keyword>
<gene>
    <name evidence="3" type="ORF">CGLY_06420</name>
</gene>
<dbReference type="HOGENOM" id="CLU_2166721_0_0_11"/>
<dbReference type="STRING" id="1404245.CGLY_06420"/>
<feature type="compositionally biased region" description="Pro residues" evidence="1">
    <location>
        <begin position="1"/>
        <end position="10"/>
    </location>
</feature>
<dbReference type="Proteomes" id="UP000023703">
    <property type="component" value="Chromosome"/>
</dbReference>
<keyword evidence="2" id="KW-0812">Transmembrane</keyword>
<organism evidence="3 4">
    <name type="scientific">Corynebacterium glyciniphilum AJ 3170</name>
    <dbReference type="NCBI Taxonomy" id="1404245"/>
    <lineage>
        <taxon>Bacteria</taxon>
        <taxon>Bacillati</taxon>
        <taxon>Actinomycetota</taxon>
        <taxon>Actinomycetes</taxon>
        <taxon>Mycobacteriales</taxon>
        <taxon>Corynebacteriaceae</taxon>
        <taxon>Corynebacterium</taxon>
    </lineage>
</organism>
<evidence type="ECO:0000313" key="3">
    <source>
        <dbReference type="EMBL" id="AHW63729.1"/>
    </source>
</evidence>
<evidence type="ECO:0000256" key="2">
    <source>
        <dbReference type="SAM" id="Phobius"/>
    </source>
</evidence>
<reference evidence="3 4" key="1">
    <citation type="journal article" date="2015" name="Int. J. Syst. Evol. Microbiol.">
        <title>Revisiting Corynebacterium glyciniphilum (ex Kubota et al., 1972) sp. nov., nom. rev., isolated from putrefied banana.</title>
        <authorList>
            <person name="Al-Dilaimi A."/>
            <person name="Bednarz H."/>
            <person name="Lomker A."/>
            <person name="Niehaus K."/>
            <person name="Kalinowski J."/>
            <person name="Ruckert C."/>
        </authorList>
    </citation>
    <scope>NUCLEOTIDE SEQUENCE [LARGE SCALE GENOMIC DNA]</scope>
    <source>
        <strain evidence="3">AJ 3170</strain>
    </source>
</reference>